<reference evidence="6" key="1">
    <citation type="submission" date="2022-05" db="EMBL/GenBank/DDBJ databases">
        <title>The Musa troglodytarum L. genome provides insights into the mechanism of non-climacteric behaviour and enrichment of carotenoids.</title>
        <authorList>
            <person name="Wang J."/>
        </authorList>
    </citation>
    <scope>NUCLEOTIDE SEQUENCE</scope>
    <source>
        <tissue evidence="6">Leaf</tissue>
    </source>
</reference>
<evidence type="ECO:0000259" key="5">
    <source>
        <dbReference type="PROSITE" id="PS51485"/>
    </source>
</evidence>
<accession>A0A9E7E9Q2</accession>
<keyword evidence="1" id="KW-0479">Metal-binding</keyword>
<dbReference type="Gene3D" id="2.60.40.420">
    <property type="entry name" value="Cupredoxins - blue copper proteins"/>
    <property type="match status" value="1"/>
</dbReference>
<proteinExistence type="predicted"/>
<dbReference type="InterPro" id="IPR003245">
    <property type="entry name" value="Phytocyanin_dom"/>
</dbReference>
<dbReference type="GO" id="GO:0009055">
    <property type="term" value="F:electron transfer activity"/>
    <property type="evidence" value="ECO:0007669"/>
    <property type="project" value="InterPro"/>
</dbReference>
<feature type="chain" id="PRO_5038543590" evidence="4">
    <location>
        <begin position="21"/>
        <end position="190"/>
    </location>
</feature>
<dbReference type="OrthoDB" id="687020at2759"/>
<dbReference type="PANTHER" id="PTHR33021:SF339">
    <property type="entry name" value="OS07G0570600 PROTEIN"/>
    <property type="match status" value="1"/>
</dbReference>
<dbReference type="PROSITE" id="PS51485">
    <property type="entry name" value="PHYTOCYANIN"/>
    <property type="match status" value="1"/>
</dbReference>
<keyword evidence="7" id="KW-1185">Reference proteome</keyword>
<dbReference type="AlphaFoldDB" id="A0A9E7E9Q2"/>
<evidence type="ECO:0000256" key="1">
    <source>
        <dbReference type="ARBA" id="ARBA00022723"/>
    </source>
</evidence>
<evidence type="ECO:0000313" key="7">
    <source>
        <dbReference type="Proteomes" id="UP001055439"/>
    </source>
</evidence>
<dbReference type="GO" id="GO:0005886">
    <property type="term" value="C:plasma membrane"/>
    <property type="evidence" value="ECO:0007669"/>
    <property type="project" value="TreeGrafter"/>
</dbReference>
<keyword evidence="2" id="KW-0325">Glycoprotein</keyword>
<dbReference type="FunFam" id="2.60.40.420:FF:000003">
    <property type="entry name" value="Blue copper"/>
    <property type="match status" value="1"/>
</dbReference>
<name>A0A9E7E9Q2_9LILI</name>
<feature type="signal peptide" evidence="4">
    <location>
        <begin position="1"/>
        <end position="20"/>
    </location>
</feature>
<gene>
    <name evidence="6" type="ORF">MUK42_10325</name>
</gene>
<feature type="domain" description="Phytocyanin" evidence="5">
    <location>
        <begin position="21"/>
        <end position="121"/>
    </location>
</feature>
<dbReference type="CDD" id="cd04216">
    <property type="entry name" value="Phytocyanin"/>
    <property type="match status" value="1"/>
</dbReference>
<keyword evidence="4" id="KW-0732">Signal</keyword>
<feature type="compositionally biased region" description="Pro residues" evidence="3">
    <location>
        <begin position="124"/>
        <end position="156"/>
    </location>
</feature>
<evidence type="ECO:0000256" key="3">
    <source>
        <dbReference type="SAM" id="MobiDB-lite"/>
    </source>
</evidence>
<evidence type="ECO:0000256" key="2">
    <source>
        <dbReference type="ARBA" id="ARBA00023180"/>
    </source>
</evidence>
<dbReference type="PANTHER" id="PTHR33021">
    <property type="entry name" value="BLUE COPPER PROTEIN"/>
    <property type="match status" value="1"/>
</dbReference>
<dbReference type="InterPro" id="IPR008972">
    <property type="entry name" value="Cupredoxin"/>
</dbReference>
<organism evidence="6 7">
    <name type="scientific">Musa troglodytarum</name>
    <name type="common">fe'i banana</name>
    <dbReference type="NCBI Taxonomy" id="320322"/>
    <lineage>
        <taxon>Eukaryota</taxon>
        <taxon>Viridiplantae</taxon>
        <taxon>Streptophyta</taxon>
        <taxon>Embryophyta</taxon>
        <taxon>Tracheophyta</taxon>
        <taxon>Spermatophyta</taxon>
        <taxon>Magnoliopsida</taxon>
        <taxon>Liliopsida</taxon>
        <taxon>Zingiberales</taxon>
        <taxon>Musaceae</taxon>
        <taxon>Musa</taxon>
    </lineage>
</organism>
<dbReference type="InterPro" id="IPR039391">
    <property type="entry name" value="Phytocyanin-like"/>
</dbReference>
<sequence>MLRALMAVAIMAAMAGFARGRNYVVGAPTGGWDISTNYTLWASTKTFYPGDTLTFLYGSSHDVLEVTSVAYGSCGAPSNPISSDKSGNTTVALKAAGTRYFICGTAGHCRSGMKMAVRIASSGSPPPSPLPDFPPDGPADPPSLPFPPLSLSPPAPTGAAGGASVHAKVASDLGIGISMMTAMVVVAAAL</sequence>
<evidence type="ECO:0000256" key="4">
    <source>
        <dbReference type="SAM" id="SignalP"/>
    </source>
</evidence>
<protein>
    <submittedName>
        <fullName evidence="6">Early nodulin-like protein</fullName>
    </submittedName>
</protein>
<feature type="region of interest" description="Disordered" evidence="3">
    <location>
        <begin position="120"/>
        <end position="162"/>
    </location>
</feature>
<dbReference type="EMBL" id="CP097502">
    <property type="protein sequence ID" value="URD72967.1"/>
    <property type="molecule type" value="Genomic_DNA"/>
</dbReference>
<dbReference type="Pfam" id="PF02298">
    <property type="entry name" value="Cu_bind_like"/>
    <property type="match status" value="1"/>
</dbReference>
<dbReference type="GO" id="GO:0046872">
    <property type="term" value="F:metal ion binding"/>
    <property type="evidence" value="ECO:0007669"/>
    <property type="project" value="UniProtKB-KW"/>
</dbReference>
<dbReference type="SUPFAM" id="SSF49503">
    <property type="entry name" value="Cupredoxins"/>
    <property type="match status" value="1"/>
</dbReference>
<evidence type="ECO:0000313" key="6">
    <source>
        <dbReference type="EMBL" id="URD72967.1"/>
    </source>
</evidence>
<dbReference type="Proteomes" id="UP001055439">
    <property type="component" value="Chromosome 1"/>
</dbReference>